<dbReference type="AlphaFoldDB" id="A0A4Q7N630"/>
<dbReference type="PANTHER" id="PTHR21659">
    <property type="entry name" value="HYDROPHOBIC PROTEIN RCI2 LOW TEMPERATURE AND SALT RESPONSIVE PROTEIN LTI6 -RELATED"/>
    <property type="match status" value="1"/>
</dbReference>
<evidence type="ECO:0000256" key="7">
    <source>
        <dbReference type="SAM" id="Phobius"/>
    </source>
</evidence>
<name>A0A4Q7N630_9BACT</name>
<reference evidence="9 10" key="1">
    <citation type="submission" date="2019-02" db="EMBL/GenBank/DDBJ databases">
        <title>Genomic Encyclopedia of Type Strains, Phase IV (KMG-IV): sequencing the most valuable type-strain genomes for metagenomic binning, comparative biology and taxonomic classification.</title>
        <authorList>
            <person name="Goeker M."/>
        </authorList>
    </citation>
    <scope>NUCLEOTIDE SEQUENCE [LARGE SCALE GENOMIC DNA]</scope>
    <source>
        <strain evidence="9 10">DSM 18116</strain>
    </source>
</reference>
<evidence type="ECO:0000256" key="5">
    <source>
        <dbReference type="ARBA" id="ARBA00023136"/>
    </source>
</evidence>
<feature type="coiled-coil region" evidence="6">
    <location>
        <begin position="59"/>
        <end position="86"/>
    </location>
</feature>
<keyword evidence="3 7" id="KW-0812">Transmembrane</keyword>
<dbReference type="GO" id="GO:0016020">
    <property type="term" value="C:membrane"/>
    <property type="evidence" value="ECO:0007669"/>
    <property type="project" value="UniProtKB-SubCell"/>
</dbReference>
<keyword evidence="6" id="KW-0175">Coiled coil</keyword>
<evidence type="ECO:0000256" key="1">
    <source>
        <dbReference type="ARBA" id="ARBA00004370"/>
    </source>
</evidence>
<sequence>MKKLNSRLFVCAALALTTITTPVLASAVVEPVPVSVPGSTEPTPAEVKAAMESFRALPRKERKERLKDAKKMLKEYKADKRAGKAAETDQVLLAILAILLPPLAVYLKEGEINSKFWISLILTLLFWIPGVVYALLVVFDAV</sequence>
<gene>
    <name evidence="9" type="ORF">EV199_2413</name>
</gene>
<evidence type="ECO:0000313" key="10">
    <source>
        <dbReference type="Proteomes" id="UP000293874"/>
    </source>
</evidence>
<feature type="transmembrane region" description="Helical" evidence="7">
    <location>
        <begin position="90"/>
        <end position="107"/>
    </location>
</feature>
<organism evidence="9 10">
    <name type="scientific">Pseudobacter ginsenosidimutans</name>
    <dbReference type="NCBI Taxonomy" id="661488"/>
    <lineage>
        <taxon>Bacteria</taxon>
        <taxon>Pseudomonadati</taxon>
        <taxon>Bacteroidota</taxon>
        <taxon>Chitinophagia</taxon>
        <taxon>Chitinophagales</taxon>
        <taxon>Chitinophagaceae</taxon>
        <taxon>Pseudobacter</taxon>
    </lineage>
</organism>
<accession>A0A4Q7N630</accession>
<dbReference type="PANTHER" id="PTHR21659:SF42">
    <property type="entry name" value="UPF0057 MEMBRANE PROTEIN ZK632.10-RELATED"/>
    <property type="match status" value="1"/>
</dbReference>
<keyword evidence="4 7" id="KW-1133">Transmembrane helix</keyword>
<comment type="caution">
    <text evidence="9">The sequence shown here is derived from an EMBL/GenBank/DDBJ whole genome shotgun (WGS) entry which is preliminary data.</text>
</comment>
<dbReference type="EMBL" id="SGXA01000001">
    <property type="protein sequence ID" value="RZS76528.1"/>
    <property type="molecule type" value="Genomic_DNA"/>
</dbReference>
<evidence type="ECO:0000256" key="8">
    <source>
        <dbReference type="SAM" id="SignalP"/>
    </source>
</evidence>
<keyword evidence="8" id="KW-0732">Signal</keyword>
<feature type="chain" id="PRO_5020940136" evidence="8">
    <location>
        <begin position="26"/>
        <end position="142"/>
    </location>
</feature>
<keyword evidence="10" id="KW-1185">Reference proteome</keyword>
<evidence type="ECO:0000256" key="3">
    <source>
        <dbReference type="ARBA" id="ARBA00022692"/>
    </source>
</evidence>
<evidence type="ECO:0000313" key="9">
    <source>
        <dbReference type="EMBL" id="RZS76528.1"/>
    </source>
</evidence>
<dbReference type="Proteomes" id="UP000293874">
    <property type="component" value="Unassembled WGS sequence"/>
</dbReference>
<dbReference type="RefSeq" id="WP_207234227.1">
    <property type="nucleotide sequence ID" value="NZ_CP042431.1"/>
</dbReference>
<feature type="signal peptide" evidence="8">
    <location>
        <begin position="1"/>
        <end position="25"/>
    </location>
</feature>
<evidence type="ECO:0000256" key="2">
    <source>
        <dbReference type="ARBA" id="ARBA00009530"/>
    </source>
</evidence>
<dbReference type="Pfam" id="PF01679">
    <property type="entry name" value="Pmp3"/>
    <property type="match status" value="1"/>
</dbReference>
<evidence type="ECO:0000256" key="4">
    <source>
        <dbReference type="ARBA" id="ARBA00022989"/>
    </source>
</evidence>
<comment type="similarity">
    <text evidence="2">Belongs to the UPF0057 (PMP3) family.</text>
</comment>
<keyword evidence="5 7" id="KW-0472">Membrane</keyword>
<dbReference type="InterPro" id="IPR000612">
    <property type="entry name" value="PMP3"/>
</dbReference>
<evidence type="ECO:0000256" key="6">
    <source>
        <dbReference type="SAM" id="Coils"/>
    </source>
</evidence>
<protein>
    <submittedName>
        <fullName evidence="9">Uncharacterized membrane protein YqaE (UPF0057 family)</fullName>
    </submittedName>
</protein>
<proteinExistence type="inferred from homology"/>
<feature type="transmembrane region" description="Helical" evidence="7">
    <location>
        <begin position="116"/>
        <end position="139"/>
    </location>
</feature>
<comment type="subcellular location">
    <subcellularLocation>
        <location evidence="1">Membrane</location>
    </subcellularLocation>
</comment>
<dbReference type="PROSITE" id="PS01309">
    <property type="entry name" value="UPF0057"/>
    <property type="match status" value="1"/>
</dbReference>